<organism evidence="1 2">
    <name type="scientific">Ameca splendens</name>
    <dbReference type="NCBI Taxonomy" id="208324"/>
    <lineage>
        <taxon>Eukaryota</taxon>
        <taxon>Metazoa</taxon>
        <taxon>Chordata</taxon>
        <taxon>Craniata</taxon>
        <taxon>Vertebrata</taxon>
        <taxon>Euteleostomi</taxon>
        <taxon>Actinopterygii</taxon>
        <taxon>Neopterygii</taxon>
        <taxon>Teleostei</taxon>
        <taxon>Neoteleostei</taxon>
        <taxon>Acanthomorphata</taxon>
        <taxon>Ovalentaria</taxon>
        <taxon>Atherinomorphae</taxon>
        <taxon>Cyprinodontiformes</taxon>
        <taxon>Goodeidae</taxon>
        <taxon>Ameca</taxon>
    </lineage>
</organism>
<reference evidence="1 2" key="1">
    <citation type="submission" date="2021-06" db="EMBL/GenBank/DDBJ databases">
        <authorList>
            <person name="Palmer J.M."/>
        </authorList>
    </citation>
    <scope>NUCLEOTIDE SEQUENCE [LARGE SCALE GENOMIC DNA]</scope>
    <source>
        <strain evidence="1 2">AS_MEX2019</strain>
        <tissue evidence="1">Muscle</tissue>
    </source>
</reference>
<accession>A0ABV0Y0G3</accession>
<gene>
    <name evidence="1" type="ORF">AMECASPLE_009993</name>
</gene>
<comment type="caution">
    <text evidence="1">The sequence shown here is derived from an EMBL/GenBank/DDBJ whole genome shotgun (WGS) entry which is preliminary data.</text>
</comment>
<evidence type="ECO:0000313" key="1">
    <source>
        <dbReference type="EMBL" id="MEQ2287196.1"/>
    </source>
</evidence>
<proteinExistence type="predicted"/>
<name>A0ABV0Y0G3_9TELE</name>
<protein>
    <submittedName>
        <fullName evidence="1">Uncharacterized protein</fullName>
    </submittedName>
</protein>
<dbReference type="EMBL" id="JAHRIP010019381">
    <property type="protein sequence ID" value="MEQ2287196.1"/>
    <property type="molecule type" value="Genomic_DNA"/>
</dbReference>
<evidence type="ECO:0000313" key="2">
    <source>
        <dbReference type="Proteomes" id="UP001469553"/>
    </source>
</evidence>
<keyword evidence="2" id="KW-1185">Reference proteome</keyword>
<dbReference type="Proteomes" id="UP001469553">
    <property type="component" value="Unassembled WGS sequence"/>
</dbReference>
<sequence length="114" mass="13028">MRSYYSTPTSCLSWKYMCTLYIHVHTVQLYFVSTTIPDLSQSRAQKNFFSLKGFSEVGTGVIRGSSQVCASQYAIRSAAAFDTCRGRSAHLRHKVWKVLSSYKQWHLLVLHPCD</sequence>